<evidence type="ECO:0000259" key="2">
    <source>
        <dbReference type="PROSITE" id="PS50240"/>
    </source>
</evidence>
<dbReference type="InterPro" id="IPR009003">
    <property type="entry name" value="Peptidase_S1_PA"/>
</dbReference>
<keyword evidence="1" id="KW-1015">Disulfide bond</keyword>
<dbReference type="SUPFAM" id="SSF50494">
    <property type="entry name" value="Trypsin-like serine proteases"/>
    <property type="match status" value="1"/>
</dbReference>
<feature type="domain" description="Peptidase S1" evidence="2">
    <location>
        <begin position="1"/>
        <end position="234"/>
    </location>
</feature>
<evidence type="ECO:0000256" key="1">
    <source>
        <dbReference type="ARBA" id="ARBA00023157"/>
    </source>
</evidence>
<dbReference type="EMBL" id="JACTAM010000022">
    <property type="protein sequence ID" value="KAI2650398.1"/>
    <property type="molecule type" value="Genomic_DNA"/>
</dbReference>
<name>A0ABQ8LL77_LABRO</name>
<dbReference type="Gene3D" id="2.40.10.10">
    <property type="entry name" value="Trypsin-like serine proteases"/>
    <property type="match status" value="1"/>
</dbReference>
<dbReference type="PANTHER" id="PTHR24271:SF88">
    <property type="entry name" value="MAST CELL PROTEASE 2 ISOFORM X1"/>
    <property type="match status" value="1"/>
</dbReference>
<evidence type="ECO:0000313" key="4">
    <source>
        <dbReference type="Proteomes" id="UP000830375"/>
    </source>
</evidence>
<dbReference type="InterPro" id="IPR043504">
    <property type="entry name" value="Peptidase_S1_PA_chymotrypsin"/>
</dbReference>
<keyword evidence="4" id="KW-1185">Reference proteome</keyword>
<dbReference type="InterPro" id="IPR001254">
    <property type="entry name" value="Trypsin_dom"/>
</dbReference>
<dbReference type="Proteomes" id="UP000830375">
    <property type="component" value="Unassembled WGS sequence"/>
</dbReference>
<evidence type="ECO:0000313" key="3">
    <source>
        <dbReference type="EMBL" id="KAI2650398.1"/>
    </source>
</evidence>
<sequence>MVYLGVDDTNVLPDGIEVDPILHPKFNERRTGHDIMLLKANADYLLGYTHISQYLPWIRHTMMSFEVPKIHLMVYLGVDDTNLLSDGVEVDPIPHPELNMKTTGHDIMLLKLKTPATLNKTVSTITLPKTESEDILKDCMVMGWGWKKYHDESPSNVLKEANVTLIDFENCGTADTLCSEGSTGPAQGYAGGPLVCGGVAQGIMSLYKKKSNGDHITMYTGISHYLPWIRQNMSPEAPEILDPTPDAVHQNPNPTVMFCLEPKI</sequence>
<proteinExistence type="predicted"/>
<protein>
    <submittedName>
        <fullName evidence="3">Cationic trypsin</fullName>
    </submittedName>
</protein>
<dbReference type="SMART" id="SM00020">
    <property type="entry name" value="Tryp_SPc"/>
    <property type="match status" value="1"/>
</dbReference>
<comment type="caution">
    <text evidence="3">The sequence shown here is derived from an EMBL/GenBank/DDBJ whole genome shotgun (WGS) entry which is preliminary data.</text>
</comment>
<dbReference type="PANTHER" id="PTHR24271">
    <property type="entry name" value="KALLIKREIN-RELATED"/>
    <property type="match status" value="1"/>
</dbReference>
<accession>A0ABQ8LL77</accession>
<dbReference type="PROSITE" id="PS50240">
    <property type="entry name" value="TRYPSIN_DOM"/>
    <property type="match status" value="1"/>
</dbReference>
<gene>
    <name evidence="3" type="ORF">H4Q32_000377</name>
</gene>
<organism evidence="3 4">
    <name type="scientific">Labeo rohita</name>
    <name type="common">Indian major carp</name>
    <name type="synonym">Cyprinus rohita</name>
    <dbReference type="NCBI Taxonomy" id="84645"/>
    <lineage>
        <taxon>Eukaryota</taxon>
        <taxon>Metazoa</taxon>
        <taxon>Chordata</taxon>
        <taxon>Craniata</taxon>
        <taxon>Vertebrata</taxon>
        <taxon>Euteleostomi</taxon>
        <taxon>Actinopterygii</taxon>
        <taxon>Neopterygii</taxon>
        <taxon>Teleostei</taxon>
        <taxon>Ostariophysi</taxon>
        <taxon>Cypriniformes</taxon>
        <taxon>Cyprinidae</taxon>
        <taxon>Labeoninae</taxon>
        <taxon>Labeonini</taxon>
        <taxon>Labeo</taxon>
    </lineage>
</organism>
<dbReference type="Pfam" id="PF00089">
    <property type="entry name" value="Trypsin"/>
    <property type="match status" value="1"/>
</dbReference>
<reference evidence="3 4" key="1">
    <citation type="submission" date="2022-01" db="EMBL/GenBank/DDBJ databases">
        <title>A high-quality chromosome-level genome assembly of rohu carp, Labeo rohita.</title>
        <authorList>
            <person name="Arick M.A. II"/>
            <person name="Hsu C.-Y."/>
            <person name="Magbanua Z."/>
            <person name="Pechanova O."/>
            <person name="Grover C."/>
            <person name="Miller E."/>
            <person name="Thrash A."/>
            <person name="Ezzel L."/>
            <person name="Alam S."/>
            <person name="Benzie J."/>
            <person name="Hamilton M."/>
            <person name="Karsi A."/>
            <person name="Lawrence M.L."/>
            <person name="Peterson D.G."/>
        </authorList>
    </citation>
    <scope>NUCLEOTIDE SEQUENCE [LARGE SCALE GENOMIC DNA]</scope>
    <source>
        <strain evidence="4">BAU-BD-2019</strain>
        <tissue evidence="3">Blood</tissue>
    </source>
</reference>